<dbReference type="Proteomes" id="UP000740926">
    <property type="component" value="Unassembled WGS sequence"/>
</dbReference>
<gene>
    <name evidence="1" type="ORF">G6F50_015861</name>
</gene>
<evidence type="ECO:0000313" key="2">
    <source>
        <dbReference type="Proteomes" id="UP000740926"/>
    </source>
</evidence>
<accession>A0A9P6XVJ3</accession>
<protein>
    <submittedName>
        <fullName evidence="1">Uncharacterized protein</fullName>
    </submittedName>
</protein>
<name>A0A9P6XVJ3_9FUNG</name>
<evidence type="ECO:0000313" key="1">
    <source>
        <dbReference type="EMBL" id="KAG1533494.1"/>
    </source>
</evidence>
<comment type="caution">
    <text evidence="1">The sequence shown here is derived from an EMBL/GenBank/DDBJ whole genome shotgun (WGS) entry which is preliminary data.</text>
</comment>
<dbReference type="EMBL" id="JAANIU010009243">
    <property type="protein sequence ID" value="KAG1533494.1"/>
    <property type="molecule type" value="Genomic_DNA"/>
</dbReference>
<keyword evidence="2" id="KW-1185">Reference proteome</keyword>
<sequence>MKNAARQPSACVAAPPSTGPMPLAMAKAADTSAIQRTRCLASGKRSAGAANAVAIIMPPPIPCKVRNTISWVMDCASPQAMDPSAMISTETSISGLRPNMSPRRPKIRMEAAVASSASATRGSVVLMMVESSAASTTVADTPAMAIKRSLREWAGSVAGGVGDGGGVMPPRISPAH</sequence>
<proteinExistence type="predicted"/>
<reference evidence="1 2" key="1">
    <citation type="journal article" date="2020" name="Microb. Genom.">
        <title>Genetic diversity of clinical and environmental Mucorales isolates obtained from an investigation of mucormycosis cases among solid organ transplant recipients.</title>
        <authorList>
            <person name="Nguyen M.H."/>
            <person name="Kaul D."/>
            <person name="Muto C."/>
            <person name="Cheng S.J."/>
            <person name="Richter R.A."/>
            <person name="Bruno V.M."/>
            <person name="Liu G."/>
            <person name="Beyhan S."/>
            <person name="Sundermann A.J."/>
            <person name="Mounaud S."/>
            <person name="Pasculle A.W."/>
            <person name="Nierman W.C."/>
            <person name="Driscoll E."/>
            <person name="Cumbie R."/>
            <person name="Clancy C.J."/>
            <person name="Dupont C.L."/>
        </authorList>
    </citation>
    <scope>NUCLEOTIDE SEQUENCE [LARGE SCALE GENOMIC DNA]</scope>
    <source>
        <strain evidence="1 2">GL24</strain>
    </source>
</reference>
<organism evidence="1 2">
    <name type="scientific">Rhizopus delemar</name>
    <dbReference type="NCBI Taxonomy" id="936053"/>
    <lineage>
        <taxon>Eukaryota</taxon>
        <taxon>Fungi</taxon>
        <taxon>Fungi incertae sedis</taxon>
        <taxon>Mucoromycota</taxon>
        <taxon>Mucoromycotina</taxon>
        <taxon>Mucoromycetes</taxon>
        <taxon>Mucorales</taxon>
        <taxon>Mucorineae</taxon>
        <taxon>Rhizopodaceae</taxon>
        <taxon>Rhizopus</taxon>
    </lineage>
</organism>
<dbReference type="AlphaFoldDB" id="A0A9P6XVJ3"/>